<dbReference type="EMBL" id="BOOU01000063">
    <property type="protein sequence ID" value="GII79769.1"/>
    <property type="molecule type" value="Genomic_DNA"/>
</dbReference>
<keyword evidence="3" id="KW-1185">Reference proteome</keyword>
<accession>A0A919V1I4</accession>
<dbReference type="Proteomes" id="UP000655287">
    <property type="component" value="Unassembled WGS sequence"/>
</dbReference>
<protein>
    <recommendedName>
        <fullName evidence="4">DUF998 domain-containing protein</fullName>
    </recommendedName>
</protein>
<keyword evidence="1" id="KW-1133">Transmembrane helix</keyword>
<evidence type="ECO:0000256" key="1">
    <source>
        <dbReference type="SAM" id="Phobius"/>
    </source>
</evidence>
<comment type="caution">
    <text evidence="2">The sequence shown here is derived from an EMBL/GenBank/DDBJ whole genome shotgun (WGS) entry which is preliminary data.</text>
</comment>
<keyword evidence="1" id="KW-0472">Membrane</keyword>
<feature type="transmembrane region" description="Helical" evidence="1">
    <location>
        <begin position="127"/>
        <end position="150"/>
    </location>
</feature>
<dbReference type="InterPro" id="IPR009339">
    <property type="entry name" value="DUF998"/>
</dbReference>
<feature type="transmembrane region" description="Helical" evidence="1">
    <location>
        <begin position="162"/>
        <end position="183"/>
    </location>
</feature>
<evidence type="ECO:0008006" key="4">
    <source>
        <dbReference type="Google" id="ProtNLM"/>
    </source>
</evidence>
<evidence type="ECO:0000313" key="2">
    <source>
        <dbReference type="EMBL" id="GII79769.1"/>
    </source>
</evidence>
<dbReference type="Pfam" id="PF06197">
    <property type="entry name" value="DUF998"/>
    <property type="match status" value="1"/>
</dbReference>
<dbReference type="RefSeq" id="WP_203989925.1">
    <property type="nucleotide sequence ID" value="NZ_BOOU01000063.1"/>
</dbReference>
<gene>
    <name evidence="2" type="ORF">Sru01_47510</name>
</gene>
<sequence length="228" mass="23736">MSPTPDRTTQVLLTCGALAAPLFFAAVLVQDYTRTDGYDPRRHPLSMLSLGDLGWIQSANFAVTGLLFIAFAAGLRRLRRPGHEGIWGPVLLGAFGLGLIAAGIFVPDPAWGFPPGAPAGRAPVPTATGYLHALAGFTAFTGVTAASLVFARRFARRRQARAGWLCSAAAVVTYGAFLGSSPASGGGEQGRPLSLLLRLGALAGWGWASLLAAYFLRTRPSGPTETAG</sequence>
<organism evidence="2 3">
    <name type="scientific">Sphaerisporangium rufum</name>
    <dbReference type="NCBI Taxonomy" id="1381558"/>
    <lineage>
        <taxon>Bacteria</taxon>
        <taxon>Bacillati</taxon>
        <taxon>Actinomycetota</taxon>
        <taxon>Actinomycetes</taxon>
        <taxon>Streptosporangiales</taxon>
        <taxon>Streptosporangiaceae</taxon>
        <taxon>Sphaerisporangium</taxon>
    </lineage>
</organism>
<keyword evidence="1" id="KW-0812">Transmembrane</keyword>
<feature type="transmembrane region" description="Helical" evidence="1">
    <location>
        <begin position="53"/>
        <end position="74"/>
    </location>
</feature>
<dbReference type="AlphaFoldDB" id="A0A919V1I4"/>
<reference evidence="2" key="1">
    <citation type="submission" date="2021-01" db="EMBL/GenBank/DDBJ databases">
        <title>Whole genome shotgun sequence of Sphaerisporangium rufum NBRC 109079.</title>
        <authorList>
            <person name="Komaki H."/>
            <person name="Tamura T."/>
        </authorList>
    </citation>
    <scope>NUCLEOTIDE SEQUENCE</scope>
    <source>
        <strain evidence="2">NBRC 109079</strain>
    </source>
</reference>
<evidence type="ECO:0000313" key="3">
    <source>
        <dbReference type="Proteomes" id="UP000655287"/>
    </source>
</evidence>
<name>A0A919V1I4_9ACTN</name>
<feature type="transmembrane region" description="Helical" evidence="1">
    <location>
        <begin position="86"/>
        <end position="107"/>
    </location>
</feature>
<feature type="transmembrane region" description="Helical" evidence="1">
    <location>
        <begin position="195"/>
        <end position="216"/>
    </location>
</feature>
<proteinExistence type="predicted"/>